<accession>A0AA49GMA3</accession>
<dbReference type="AlphaFoldDB" id="A0AA49GMA3"/>
<protein>
    <recommendedName>
        <fullName evidence="2">ATP-binding protein</fullName>
    </recommendedName>
</protein>
<proteinExistence type="predicted"/>
<reference evidence="1" key="2">
    <citation type="journal article" date="2024" name="Antonie Van Leeuwenhoek">
        <title>Roseihalotalea indica gen. nov., sp. nov., a halophilic Bacteroidetes from mesopelagic Southwest Indian Ocean with higher carbohydrate metabolic potential.</title>
        <authorList>
            <person name="Chen B."/>
            <person name="Zhang M."/>
            <person name="Lin D."/>
            <person name="Ye J."/>
            <person name="Tang K."/>
        </authorList>
    </citation>
    <scope>NUCLEOTIDE SEQUENCE</scope>
    <source>
        <strain evidence="1">TK19036</strain>
    </source>
</reference>
<evidence type="ECO:0008006" key="2">
    <source>
        <dbReference type="Google" id="ProtNLM"/>
    </source>
</evidence>
<dbReference type="SUPFAM" id="SSF52540">
    <property type="entry name" value="P-loop containing nucleoside triphosphate hydrolases"/>
    <property type="match status" value="1"/>
</dbReference>
<dbReference type="InterPro" id="IPR027417">
    <property type="entry name" value="P-loop_NTPase"/>
</dbReference>
<sequence length="1029" mass="120051">MVASTSEPAKTTSLPREIHRVMLDLGQTHLLPAMQQWLQQEMEFVRSAENQARLFFQEVTLAPDPLAKVEVGKRYSHTLLLMIAERYSKPEAQSFNTLFPGYREALNAYLQEIPKTEIRRQDESRFTVQAEDRWMTRLTKFGKRQSRVISYWPTKAKNQVQKWRKRDLKPIPVWHYTVPFRGLVRFCYREKMLLALRPLVEEAYQVITLASKTVWKAQDRLYKIAHQQIVSGSADENSTFEAWEAYQTEFDTAWEKLEQFTISLPEELAEVYSDLLTSLEHHYERAGTLELPSWNFRVARLQRLNRQYEAEFRRQIQGWRTTLFALHDDWRLDEELNLLNDTLWLAYFQWVNQHKVGMLEQVQPQTEQMAATIRESLERIEVCPLKEMKRGLRQERRAIDQQLIRQCIPATTSVIHQQTFASALNALRQASEVAVEQIADQRGLVASDAYDEPLRLSDVSYVSPRQLANYEMLPLFLAALNDIQLQTRQKVGQIQKLVQEVGQISYFNLDSAISVYEEESSTSEEAQQIALEGLKRGLTNAERLHEQLQELTDYQEGEVHKAVQEFEEQLTGLTNNHYALELKIRLARARASEQTKIVQQKAIRYTRQALPRLMKYTSRQYRESSQRIGLYRRRIGMDSTAEVSTEISDFLAETEVAINRLPYVYQRLFSIKPLEDSVFYEDRPEAMAQLRKAFDNWKHGRYASTILVGQKGCGITTITRFFLDDLPRKERRSYTVIQADTDQQIYTEENFLAFFQEQLSVDSPFENLDAIVDHIRSQENKHIIILEHLEHFYLRRVGGFQCLRWLVELISLTHQQVYWLATCTQYAWDYLDKTTQVSDHFEYIVQLPTAPAHVVREVILKRHRVSGYDIAYAPTENDLSNKKFLKLDPAGQQAHLGEEYFQDVSRITGGNFAVALLYWLRSAQEVTEEQITIGSQKKLDFTFLKSLSVPQMIILHALLLHNGLTAQQLKELGGQRLSANGEVSKFSANLQLMQMFDDGLLTQQEDVYHIHPLLYRPVVELLQTRNFVH</sequence>
<name>A0AA49GMA3_9BACT</name>
<organism evidence="1">
    <name type="scientific">Roseihalotalea indica</name>
    <dbReference type="NCBI Taxonomy" id="2867963"/>
    <lineage>
        <taxon>Bacteria</taxon>
        <taxon>Pseudomonadati</taxon>
        <taxon>Bacteroidota</taxon>
        <taxon>Cytophagia</taxon>
        <taxon>Cytophagales</taxon>
        <taxon>Catalimonadaceae</taxon>
        <taxon>Roseihalotalea</taxon>
    </lineage>
</organism>
<gene>
    <name evidence="1" type="ORF">K4G66_30980</name>
</gene>
<dbReference type="Gene3D" id="3.40.50.300">
    <property type="entry name" value="P-loop containing nucleotide triphosphate hydrolases"/>
    <property type="match status" value="1"/>
</dbReference>
<evidence type="ECO:0000313" key="1">
    <source>
        <dbReference type="EMBL" id="WKN36793.1"/>
    </source>
</evidence>
<dbReference type="EMBL" id="CP120682">
    <property type="protein sequence ID" value="WKN36793.1"/>
    <property type="molecule type" value="Genomic_DNA"/>
</dbReference>
<reference evidence="1" key="1">
    <citation type="journal article" date="2023" name="Comput. Struct. Biotechnol. J.">
        <title>Discovery of a novel marine Bacteroidetes with a rich repertoire of carbohydrate-active enzymes.</title>
        <authorList>
            <person name="Chen B."/>
            <person name="Liu G."/>
            <person name="Chen Q."/>
            <person name="Wang H."/>
            <person name="Liu L."/>
            <person name="Tang K."/>
        </authorList>
    </citation>
    <scope>NUCLEOTIDE SEQUENCE</scope>
    <source>
        <strain evidence="1">TK19036</strain>
    </source>
</reference>